<evidence type="ECO:0000256" key="11">
    <source>
        <dbReference type="ARBA" id="ARBA00023136"/>
    </source>
</evidence>
<feature type="modified residue" description="Phosphohistidine" evidence="12">
    <location>
        <position position="790"/>
    </location>
</feature>
<keyword evidence="5 13" id="KW-0597">Phosphoprotein</keyword>
<dbReference type="CDD" id="cd00082">
    <property type="entry name" value="HisKA"/>
    <property type="match status" value="1"/>
</dbReference>
<keyword evidence="4" id="KW-1003">Cell membrane</keyword>
<dbReference type="PROSITE" id="PS50110">
    <property type="entry name" value="RESPONSE_REGULATORY"/>
    <property type="match status" value="2"/>
</dbReference>
<dbReference type="Pfam" id="PF00072">
    <property type="entry name" value="Response_reg"/>
    <property type="match status" value="2"/>
</dbReference>
<comment type="subcellular location">
    <subcellularLocation>
        <location evidence="2">Cell membrane</location>
        <topology evidence="2">Multi-pass membrane protein</topology>
    </subcellularLocation>
</comment>
<keyword evidence="11 15" id="KW-0472">Membrane</keyword>
<dbReference type="InterPro" id="IPR036890">
    <property type="entry name" value="HATPase_C_sf"/>
</dbReference>
<keyword evidence="7" id="KW-0547">Nucleotide-binding</keyword>
<dbReference type="InterPro" id="IPR008207">
    <property type="entry name" value="Sig_transdc_His_kin_Hpt_dom"/>
</dbReference>
<dbReference type="PROSITE" id="PS50894">
    <property type="entry name" value="HPT"/>
    <property type="match status" value="1"/>
</dbReference>
<evidence type="ECO:0000256" key="6">
    <source>
        <dbReference type="ARBA" id="ARBA00022692"/>
    </source>
</evidence>
<feature type="modified residue" description="4-aspartylphosphate" evidence="13">
    <location>
        <position position="634"/>
    </location>
</feature>
<dbReference type="Gene3D" id="3.30.565.10">
    <property type="entry name" value="Histidine kinase-like ATPase, C-terminal domain"/>
    <property type="match status" value="1"/>
</dbReference>
<dbReference type="InterPro" id="IPR003661">
    <property type="entry name" value="HisK_dim/P_dom"/>
</dbReference>
<dbReference type="SUPFAM" id="SSF47384">
    <property type="entry name" value="Homodimeric domain of signal transducing histidine kinase"/>
    <property type="match status" value="1"/>
</dbReference>
<protein>
    <recommendedName>
        <fullName evidence="3">histidine kinase</fullName>
        <ecNumber evidence="3">2.7.13.3</ecNumber>
    </recommendedName>
</protein>
<feature type="domain" description="Response regulatory" evidence="17">
    <location>
        <begin position="440"/>
        <end position="559"/>
    </location>
</feature>
<dbReference type="InterPro" id="IPR003594">
    <property type="entry name" value="HATPase_dom"/>
</dbReference>
<dbReference type="Pfam" id="PF00512">
    <property type="entry name" value="HisKA"/>
    <property type="match status" value="1"/>
</dbReference>
<feature type="domain" description="HPt" evidence="18">
    <location>
        <begin position="751"/>
        <end position="851"/>
    </location>
</feature>
<dbReference type="SMART" id="SM00448">
    <property type="entry name" value="REC"/>
    <property type="match status" value="2"/>
</dbReference>
<evidence type="ECO:0000256" key="9">
    <source>
        <dbReference type="ARBA" id="ARBA00022989"/>
    </source>
</evidence>
<evidence type="ECO:0000313" key="20">
    <source>
        <dbReference type="Proteomes" id="UP000886469"/>
    </source>
</evidence>
<dbReference type="Gene3D" id="1.10.287.130">
    <property type="match status" value="1"/>
</dbReference>
<evidence type="ECO:0000256" key="13">
    <source>
        <dbReference type="PROSITE-ProRule" id="PRU00169"/>
    </source>
</evidence>
<evidence type="ECO:0000256" key="12">
    <source>
        <dbReference type="PROSITE-ProRule" id="PRU00110"/>
    </source>
</evidence>
<evidence type="ECO:0000256" key="3">
    <source>
        <dbReference type="ARBA" id="ARBA00012438"/>
    </source>
</evidence>
<dbReference type="Gene3D" id="1.20.120.160">
    <property type="entry name" value="HPT domain"/>
    <property type="match status" value="1"/>
</dbReference>
<dbReference type="EC" id="2.7.13.3" evidence="3"/>
<feature type="transmembrane region" description="Helical" evidence="15">
    <location>
        <begin position="137"/>
        <end position="158"/>
    </location>
</feature>
<evidence type="ECO:0000256" key="4">
    <source>
        <dbReference type="ARBA" id="ARBA00022475"/>
    </source>
</evidence>
<evidence type="ECO:0000259" key="16">
    <source>
        <dbReference type="PROSITE" id="PS50109"/>
    </source>
</evidence>
<keyword evidence="6 15" id="KW-0812">Transmembrane</keyword>
<evidence type="ECO:0000313" key="19">
    <source>
        <dbReference type="EMBL" id="NMQ07337.1"/>
    </source>
</evidence>
<dbReference type="SUPFAM" id="SSF52172">
    <property type="entry name" value="CheY-like"/>
    <property type="match status" value="2"/>
</dbReference>
<dbReference type="EMBL" id="SPMX01000072">
    <property type="protein sequence ID" value="NMQ07337.1"/>
    <property type="molecule type" value="Genomic_DNA"/>
</dbReference>
<dbReference type="Pfam" id="PF01627">
    <property type="entry name" value="Hpt"/>
    <property type="match status" value="1"/>
</dbReference>
<dbReference type="InterPro" id="IPR036097">
    <property type="entry name" value="HisK_dim/P_sf"/>
</dbReference>
<dbReference type="PRINTS" id="PR00344">
    <property type="entry name" value="BCTRLSENSOR"/>
</dbReference>
<dbReference type="SUPFAM" id="SSF47226">
    <property type="entry name" value="Histidine-containing phosphotransfer domain, HPT domain"/>
    <property type="match status" value="1"/>
</dbReference>
<dbReference type="SUPFAM" id="SSF55874">
    <property type="entry name" value="ATPase domain of HSP90 chaperone/DNA topoisomerase II/histidine kinase"/>
    <property type="match status" value="1"/>
</dbReference>
<keyword evidence="14" id="KW-0175">Coiled coil</keyword>
<proteinExistence type="predicted"/>
<evidence type="ECO:0000256" key="8">
    <source>
        <dbReference type="ARBA" id="ARBA00022840"/>
    </source>
</evidence>
<feature type="domain" description="Response regulatory" evidence="17">
    <location>
        <begin position="585"/>
        <end position="705"/>
    </location>
</feature>
<dbReference type="CDD" id="cd17546">
    <property type="entry name" value="REC_hyHK_CKI1_RcsC-like"/>
    <property type="match status" value="2"/>
</dbReference>
<evidence type="ECO:0000256" key="1">
    <source>
        <dbReference type="ARBA" id="ARBA00000085"/>
    </source>
</evidence>
<accession>A0ABX1TET4</accession>
<evidence type="ECO:0000256" key="14">
    <source>
        <dbReference type="SAM" id="Coils"/>
    </source>
</evidence>
<comment type="caution">
    <text evidence="19">The sequence shown here is derived from an EMBL/GenBank/DDBJ whole genome shotgun (WGS) entry which is preliminary data.</text>
</comment>
<dbReference type="InterPro" id="IPR036641">
    <property type="entry name" value="HPT_dom_sf"/>
</dbReference>
<dbReference type="InterPro" id="IPR001789">
    <property type="entry name" value="Sig_transdc_resp-reg_receiver"/>
</dbReference>
<dbReference type="Gene3D" id="3.40.50.2300">
    <property type="match status" value="2"/>
</dbReference>
<keyword evidence="10" id="KW-0902">Two-component regulatory system</keyword>
<dbReference type="PANTHER" id="PTHR45339:SF1">
    <property type="entry name" value="HYBRID SIGNAL TRANSDUCTION HISTIDINE KINASE J"/>
    <property type="match status" value="1"/>
</dbReference>
<dbReference type="CDD" id="cd16922">
    <property type="entry name" value="HATPase_EvgS-ArcB-TorS-like"/>
    <property type="match status" value="1"/>
</dbReference>
<feature type="domain" description="Histidine kinase" evidence="16">
    <location>
        <begin position="200"/>
        <end position="421"/>
    </location>
</feature>
<evidence type="ECO:0000259" key="18">
    <source>
        <dbReference type="PROSITE" id="PS50894"/>
    </source>
</evidence>
<dbReference type="InterPro" id="IPR011006">
    <property type="entry name" value="CheY-like_superfamily"/>
</dbReference>
<evidence type="ECO:0000256" key="2">
    <source>
        <dbReference type="ARBA" id="ARBA00004651"/>
    </source>
</evidence>
<comment type="catalytic activity">
    <reaction evidence="1">
        <text>ATP + protein L-histidine = ADP + protein N-phospho-L-histidine.</text>
        <dbReference type="EC" id="2.7.13.3"/>
    </reaction>
</comment>
<dbReference type="PROSITE" id="PS50109">
    <property type="entry name" value="HIS_KIN"/>
    <property type="match status" value="1"/>
</dbReference>
<evidence type="ECO:0000256" key="7">
    <source>
        <dbReference type="ARBA" id="ARBA00022741"/>
    </source>
</evidence>
<reference evidence="19" key="1">
    <citation type="submission" date="2019-03" db="EMBL/GenBank/DDBJ databases">
        <title>Metabolic reconstructions from genomes of highly enriched 'Candidatus Accumulibacter' and 'Candidatus Competibacter' bioreactor populations.</title>
        <authorList>
            <person name="Annavajhala M.K."/>
            <person name="Welles L."/>
            <person name="Abbas B."/>
            <person name="Sorokin D."/>
            <person name="Park H."/>
            <person name="Van Loosdrecht M."/>
            <person name="Chandran K."/>
        </authorList>
    </citation>
    <scope>NUCLEOTIDE SEQUENCE</scope>
    <source>
        <strain evidence="19">SBR_L</strain>
    </source>
</reference>
<feature type="modified residue" description="4-aspartylphosphate" evidence="13">
    <location>
        <position position="492"/>
    </location>
</feature>
<dbReference type="InterPro" id="IPR004358">
    <property type="entry name" value="Sig_transdc_His_kin-like_C"/>
</dbReference>
<dbReference type="SMART" id="SM00387">
    <property type="entry name" value="HATPase_c"/>
    <property type="match status" value="1"/>
</dbReference>
<keyword evidence="9 15" id="KW-1133">Transmembrane helix</keyword>
<keyword evidence="8" id="KW-0067">ATP-binding</keyword>
<dbReference type="Proteomes" id="UP000886469">
    <property type="component" value="Unassembled WGS sequence"/>
</dbReference>
<feature type="transmembrane region" description="Helical" evidence="15">
    <location>
        <begin position="12"/>
        <end position="35"/>
    </location>
</feature>
<keyword evidence="20" id="KW-1185">Reference proteome</keyword>
<dbReference type="InterPro" id="IPR005467">
    <property type="entry name" value="His_kinase_dom"/>
</dbReference>
<feature type="coiled-coil region" evidence="14">
    <location>
        <begin position="163"/>
        <end position="193"/>
    </location>
</feature>
<evidence type="ECO:0000259" key="17">
    <source>
        <dbReference type="PROSITE" id="PS50110"/>
    </source>
</evidence>
<evidence type="ECO:0000256" key="10">
    <source>
        <dbReference type="ARBA" id="ARBA00023012"/>
    </source>
</evidence>
<name>A0ABX1TET4_9PROT</name>
<gene>
    <name evidence="19" type="ORF">E4Q08_19880</name>
</gene>
<evidence type="ECO:0000256" key="5">
    <source>
        <dbReference type="ARBA" id="ARBA00022553"/>
    </source>
</evidence>
<dbReference type="Pfam" id="PF02518">
    <property type="entry name" value="HATPase_c"/>
    <property type="match status" value="1"/>
</dbReference>
<dbReference type="PANTHER" id="PTHR45339">
    <property type="entry name" value="HYBRID SIGNAL TRANSDUCTION HISTIDINE KINASE J"/>
    <property type="match status" value="1"/>
</dbReference>
<sequence length="851" mass="91906">MKATRPFTMERLLTGIAASVSLAIVLSLPTAYYVFARSNLDATLAAESEINGRLVTGLINGNPDFWKFQPDRLLMVLDRRPTDGSQETRRVFGSDDKLIAASDDPLPSPLVTHATTVFDSGHPVGRLEIARSLRPTLLGTLAAAAFAMLLGVGVFIALRVLPLRALRRALDQVEQQAAELRVAKDAAEAASRAKSDFLATMSHEIRTPMNGILGMTELLRSTTLSPQQRRFSDAVYQSGEHLLGIINDILDFSKIEAGRLEIENIHFNLRQLVEDAAYLFAQPAEGKGLEMVCSVPHDLPVAVEGDPMRLRQILTNLVGNAVKFTRQGEVVIRVKLLHEDPQQAHFRFEVEDSGVGIGEEAQSRLFSAFVQADSSTTRSFGGSGLGLAIARLLVEMMHGQIGLVSQVGKGSLFWFELALPKQDANARTVLDLTGQLSGRSVLVVDDHATNREILAHQLQGWSMRCVGTASGHDALQALDRMGSERCDLVILDLHMPGMDGFEVARAIRADQRYTALPLIMLSSVSVGADNPERQAAPIDCYLTKPVRQSDLYDAIATTLSLRTGEPQRESSPPVAAASTVPLAGRVLIAEDNPVNQMVAAAMLESLGISCSLAENGRVAIERLSQESFDLVLMDCQMPEMDGFAATAEIRLRQQQGRLRRQLPIVALTANAVEGDRERCLAAGMDDYLSKPFTAQSLSSILLRWLPRADTGAATSTPAALPPPALHGQAETADTEPAINPRALDSIRQLPGANGALLVNKVIDAYLADAPARLAQMHAATDADALRKAAHGMKSSSANVGAERLAALCKELEMIGRSGTIEGARPLLKSADQELLRVLQALMDEHATTSRK</sequence>
<dbReference type="SMART" id="SM00388">
    <property type="entry name" value="HisKA"/>
    <property type="match status" value="1"/>
</dbReference>
<organism evidence="19 20">
    <name type="scientific">Candidatus Accumulibacter contiguus</name>
    <dbReference type="NCBI Taxonomy" id="2954381"/>
    <lineage>
        <taxon>Bacteria</taxon>
        <taxon>Pseudomonadati</taxon>
        <taxon>Pseudomonadota</taxon>
        <taxon>Betaproteobacteria</taxon>
        <taxon>Candidatus Accumulibacter</taxon>
    </lineage>
</organism>
<evidence type="ECO:0000256" key="15">
    <source>
        <dbReference type="SAM" id="Phobius"/>
    </source>
</evidence>